<protein>
    <recommendedName>
        <fullName evidence="5">DUF4148 domain-containing protein</fullName>
    </recommendedName>
</protein>
<organism evidence="3 4">
    <name type="scientific">Roseateles chitinivorans</name>
    <dbReference type="NCBI Taxonomy" id="2917965"/>
    <lineage>
        <taxon>Bacteria</taxon>
        <taxon>Pseudomonadati</taxon>
        <taxon>Pseudomonadota</taxon>
        <taxon>Betaproteobacteria</taxon>
        <taxon>Burkholderiales</taxon>
        <taxon>Sphaerotilaceae</taxon>
        <taxon>Roseateles</taxon>
    </lineage>
</organism>
<sequence length="196" mass="21646">MKLNARLLAVSALMAVCTASFAQSTATTVQRDVNQQRRIEDGLKSGELTVQEAGKLEREESHIDKLQSRELKDGHLSDAERARLRAAQNRARADITRLENNGQVSSPNSRSAKRMEADVQHNINQQRRIEAGLQDGSLSRREVGQLERGQAAVNHKEAVAAHNGHIARGEQIAVNRAERRQSARIHHERTDGGGAN</sequence>
<feature type="chain" id="PRO_5013546797" description="DUF4148 domain-containing protein" evidence="2">
    <location>
        <begin position="23"/>
        <end position="196"/>
    </location>
</feature>
<evidence type="ECO:0000313" key="4">
    <source>
        <dbReference type="Proteomes" id="UP000231501"/>
    </source>
</evidence>
<evidence type="ECO:0000313" key="3">
    <source>
        <dbReference type="EMBL" id="PIM51855.1"/>
    </source>
</evidence>
<dbReference type="EMBL" id="PEOG01000051">
    <property type="protein sequence ID" value="PIM51855.1"/>
    <property type="molecule type" value="Genomic_DNA"/>
</dbReference>
<evidence type="ECO:0000256" key="1">
    <source>
        <dbReference type="SAM" id="MobiDB-lite"/>
    </source>
</evidence>
<dbReference type="Proteomes" id="UP000231501">
    <property type="component" value="Unassembled WGS sequence"/>
</dbReference>
<keyword evidence="2" id="KW-0732">Signal</keyword>
<name>A0A2G9C682_9BURK</name>
<gene>
    <name evidence="3" type="ORF">CS062_17660</name>
</gene>
<dbReference type="OrthoDB" id="5950533at2"/>
<proteinExistence type="predicted"/>
<keyword evidence="4" id="KW-1185">Reference proteome</keyword>
<evidence type="ECO:0000256" key="2">
    <source>
        <dbReference type="SAM" id="SignalP"/>
    </source>
</evidence>
<feature type="signal peptide" evidence="2">
    <location>
        <begin position="1"/>
        <end position="22"/>
    </location>
</feature>
<feature type="region of interest" description="Disordered" evidence="1">
    <location>
        <begin position="175"/>
        <end position="196"/>
    </location>
</feature>
<evidence type="ECO:0008006" key="5">
    <source>
        <dbReference type="Google" id="ProtNLM"/>
    </source>
</evidence>
<reference evidence="3 4" key="1">
    <citation type="submission" date="2017-11" db="EMBL/GenBank/DDBJ databases">
        <title>Draft genome sequence of Mitsuaria sp. HWN-4.</title>
        <authorList>
            <person name="Gundlapally S.R."/>
        </authorList>
    </citation>
    <scope>NUCLEOTIDE SEQUENCE [LARGE SCALE GENOMIC DNA]</scope>
    <source>
        <strain evidence="3 4">HWN-4</strain>
    </source>
</reference>
<accession>A0A2G9C682</accession>
<comment type="caution">
    <text evidence="3">The sequence shown here is derived from an EMBL/GenBank/DDBJ whole genome shotgun (WGS) entry which is preliminary data.</text>
</comment>
<dbReference type="AlphaFoldDB" id="A0A2G9C682"/>